<evidence type="ECO:0008006" key="5">
    <source>
        <dbReference type="Google" id="ProtNLM"/>
    </source>
</evidence>
<accession>A0A5S3XYS7</accession>
<feature type="chain" id="PRO_5024424428" description="Porin" evidence="2">
    <location>
        <begin position="21"/>
        <end position="63"/>
    </location>
</feature>
<evidence type="ECO:0000256" key="2">
    <source>
        <dbReference type="SAM" id="SignalP"/>
    </source>
</evidence>
<comment type="caution">
    <text evidence="3">The sequence shown here is derived from an EMBL/GenBank/DDBJ whole genome shotgun (WGS) entry which is preliminary data.</text>
</comment>
<keyword evidence="2" id="KW-0732">Signal</keyword>
<dbReference type="AlphaFoldDB" id="A0A5S3XYS7"/>
<feature type="non-terminal residue" evidence="3">
    <location>
        <position position="63"/>
    </location>
</feature>
<feature type="signal peptide" evidence="2">
    <location>
        <begin position="1"/>
        <end position="20"/>
    </location>
</feature>
<evidence type="ECO:0000313" key="3">
    <source>
        <dbReference type="EMBL" id="TMP65210.1"/>
    </source>
</evidence>
<organism evidence="3 4">
    <name type="scientific">Pseudoalteromonas ruthenica</name>
    <dbReference type="NCBI Taxonomy" id="151081"/>
    <lineage>
        <taxon>Bacteria</taxon>
        <taxon>Pseudomonadati</taxon>
        <taxon>Pseudomonadota</taxon>
        <taxon>Gammaproteobacteria</taxon>
        <taxon>Alteromonadales</taxon>
        <taxon>Pseudoalteromonadaceae</taxon>
        <taxon>Pseudoalteromonas</taxon>
    </lineage>
</organism>
<evidence type="ECO:0000313" key="4">
    <source>
        <dbReference type="Proteomes" id="UP000305874"/>
    </source>
</evidence>
<reference evidence="3 4" key="1">
    <citation type="submission" date="2017-12" db="EMBL/GenBank/DDBJ databases">
        <authorList>
            <person name="Paulsen S."/>
            <person name="Gram L.K."/>
        </authorList>
    </citation>
    <scope>NUCLEOTIDE SEQUENCE [LARGE SCALE GENOMIC DNA]</scope>
    <source>
        <strain evidence="3 4">S2897</strain>
    </source>
</reference>
<feature type="coiled-coil region" evidence="1">
    <location>
        <begin position="18"/>
        <end position="52"/>
    </location>
</feature>
<proteinExistence type="predicted"/>
<name>A0A5S3XYS7_9GAMM</name>
<keyword evidence="1" id="KW-0175">Coiled coil</keyword>
<dbReference type="Proteomes" id="UP000305874">
    <property type="component" value="Unassembled WGS sequence"/>
</dbReference>
<reference evidence="4" key="2">
    <citation type="submission" date="2019-06" db="EMBL/GenBank/DDBJ databases">
        <title>Co-occurence of chitin degradation, pigmentation and bioactivity in marine Pseudoalteromonas.</title>
        <authorList>
            <person name="Sonnenschein E.C."/>
            <person name="Bech P.K."/>
        </authorList>
    </citation>
    <scope>NUCLEOTIDE SEQUENCE [LARGE SCALE GENOMIC DNA]</scope>
    <source>
        <strain evidence="4">S2897</strain>
    </source>
</reference>
<sequence>MLKYTALALATGLLSLPTLANNDELAQLKQQLAKLQQQIQRIEEKAIKAKQPQPSVTSGVKVG</sequence>
<protein>
    <recommendedName>
        <fullName evidence="5">Porin</fullName>
    </recommendedName>
</protein>
<dbReference type="EMBL" id="PNCG01001142">
    <property type="protein sequence ID" value="TMP65210.1"/>
    <property type="molecule type" value="Genomic_DNA"/>
</dbReference>
<evidence type="ECO:0000256" key="1">
    <source>
        <dbReference type="SAM" id="Coils"/>
    </source>
</evidence>
<gene>
    <name evidence="3" type="ORF">CWC05_24160</name>
</gene>